<organism evidence="1 2">
    <name type="scientific">Holotrichia oblita</name>
    <name type="common">Chafer beetle</name>
    <dbReference type="NCBI Taxonomy" id="644536"/>
    <lineage>
        <taxon>Eukaryota</taxon>
        <taxon>Metazoa</taxon>
        <taxon>Ecdysozoa</taxon>
        <taxon>Arthropoda</taxon>
        <taxon>Hexapoda</taxon>
        <taxon>Insecta</taxon>
        <taxon>Pterygota</taxon>
        <taxon>Neoptera</taxon>
        <taxon>Endopterygota</taxon>
        <taxon>Coleoptera</taxon>
        <taxon>Polyphaga</taxon>
        <taxon>Scarabaeiformia</taxon>
        <taxon>Scarabaeidae</taxon>
        <taxon>Melolonthinae</taxon>
        <taxon>Holotrichia</taxon>
    </lineage>
</organism>
<name>A0ACB9TA52_HOLOL</name>
<dbReference type="EMBL" id="CM043018">
    <property type="protein sequence ID" value="KAI4463677.1"/>
    <property type="molecule type" value="Genomic_DNA"/>
</dbReference>
<keyword evidence="2" id="KW-1185">Reference proteome</keyword>
<reference evidence="1" key="1">
    <citation type="submission" date="2022-04" db="EMBL/GenBank/DDBJ databases">
        <title>Chromosome-scale genome assembly of Holotrichia oblita Faldermann.</title>
        <authorList>
            <person name="Rongchong L."/>
        </authorList>
    </citation>
    <scope>NUCLEOTIDE SEQUENCE</scope>
    <source>
        <strain evidence="1">81SQS9</strain>
    </source>
</reference>
<gene>
    <name evidence="1" type="ORF">MML48_4g00008954</name>
</gene>
<protein>
    <submittedName>
        <fullName evidence="1">Uncharacterized protein</fullName>
    </submittedName>
</protein>
<comment type="caution">
    <text evidence="1">The sequence shown here is derived from an EMBL/GenBank/DDBJ whole genome shotgun (WGS) entry which is preliminary data.</text>
</comment>
<dbReference type="Proteomes" id="UP001056778">
    <property type="component" value="Chromosome 4"/>
</dbReference>
<evidence type="ECO:0000313" key="2">
    <source>
        <dbReference type="Proteomes" id="UP001056778"/>
    </source>
</evidence>
<proteinExistence type="predicted"/>
<sequence length="245" mass="28031">MYCNYRSVADQFDVSISTAWEYFHKVINLLVKHREEYIKWPKSYLEFETITNGFQKRAGIAGIIGAIDGTHIPITQPHLMPNPYINRHKYHSIVLQGVCTANYMFIDCFAGCPGSIHDARVFRMSPLNTAMNNNLISDKHHMLGDSAYPNQVNLITPYKDNGHLSRKQKKFNYLHSAARVCTEQTFGLLKGRFRILRHVNIYCTDVIPKVIIACCILHNICMTMNDNDVFFFFLMCGGCLVAVTP</sequence>
<accession>A0ACB9TA52</accession>
<evidence type="ECO:0000313" key="1">
    <source>
        <dbReference type="EMBL" id="KAI4463677.1"/>
    </source>
</evidence>